<dbReference type="AlphaFoldDB" id="A0A507QKG0"/>
<evidence type="ECO:0000313" key="1">
    <source>
        <dbReference type="EMBL" id="TQB67450.1"/>
    </source>
</evidence>
<protein>
    <submittedName>
        <fullName evidence="1">Uncharacterized protein</fullName>
    </submittedName>
</protein>
<dbReference type="Proteomes" id="UP000319663">
    <property type="component" value="Unassembled WGS sequence"/>
</dbReference>
<accession>A0A507QKG0</accession>
<name>A0A507QKG0_MONPU</name>
<reference evidence="1 2" key="1">
    <citation type="submission" date="2019-06" db="EMBL/GenBank/DDBJ databases">
        <title>Wine fermentation using esterase from Monascus purpureus.</title>
        <authorList>
            <person name="Geng C."/>
            <person name="Zhang Y."/>
        </authorList>
    </citation>
    <scope>NUCLEOTIDE SEQUENCE [LARGE SCALE GENOMIC DNA]</scope>
    <source>
        <strain evidence="1">HQ1</strain>
    </source>
</reference>
<organism evidence="1 2">
    <name type="scientific">Monascus purpureus</name>
    <name type="common">Red mold</name>
    <name type="synonym">Monascus anka</name>
    <dbReference type="NCBI Taxonomy" id="5098"/>
    <lineage>
        <taxon>Eukaryota</taxon>
        <taxon>Fungi</taxon>
        <taxon>Dikarya</taxon>
        <taxon>Ascomycota</taxon>
        <taxon>Pezizomycotina</taxon>
        <taxon>Eurotiomycetes</taxon>
        <taxon>Eurotiomycetidae</taxon>
        <taxon>Eurotiales</taxon>
        <taxon>Aspergillaceae</taxon>
        <taxon>Monascus</taxon>
    </lineage>
</organism>
<comment type="caution">
    <text evidence="1">The sequence shown here is derived from an EMBL/GenBank/DDBJ whole genome shotgun (WGS) entry which is preliminary data.</text>
</comment>
<evidence type="ECO:0000313" key="2">
    <source>
        <dbReference type="Proteomes" id="UP000319663"/>
    </source>
</evidence>
<keyword evidence="2" id="KW-1185">Reference proteome</keyword>
<sequence>MRDVVRKTVDNMRDRNILFSRDGLRVGVRGFGSEQDYKDFAESLLMTVWSRTSESLPVHRRTKHGLLHERSHKHIRMYMHMHMRLESQYKAVIVDAEEDIQIESNDGGVDDGHASMQVI</sequence>
<gene>
    <name evidence="1" type="ORF">MPDQ_005717</name>
</gene>
<proteinExistence type="predicted"/>
<dbReference type="EMBL" id="VIFY01000419">
    <property type="protein sequence ID" value="TQB67450.1"/>
    <property type="molecule type" value="Genomic_DNA"/>
</dbReference>